<dbReference type="SUPFAM" id="SSF75169">
    <property type="entry name" value="DsrEFH-like"/>
    <property type="match status" value="1"/>
</dbReference>
<dbReference type="CDD" id="cd03421">
    <property type="entry name" value="SirA_like_N"/>
    <property type="match status" value="1"/>
</dbReference>
<comment type="similarity">
    <text evidence="1">Belongs to the sulfur carrier protein TusA family.</text>
</comment>
<protein>
    <submittedName>
        <fullName evidence="3">Sulfurtransferase-like selenium metabolism protein YedF</fullName>
    </submittedName>
</protein>
<dbReference type="SUPFAM" id="SSF64307">
    <property type="entry name" value="SirA-like"/>
    <property type="match status" value="1"/>
</dbReference>
<accession>A0A386H3K6</accession>
<dbReference type="OrthoDB" id="9801500at2"/>
<dbReference type="PANTHER" id="PTHR33279:SF6">
    <property type="entry name" value="SULFUR CARRIER PROTEIN YEDF-RELATED"/>
    <property type="match status" value="1"/>
</dbReference>
<dbReference type="KEGG" id="cfer:D4Z93_07160"/>
<proteinExistence type="inferred from homology"/>
<dbReference type="NCBIfam" id="TIGR03527">
    <property type="entry name" value="selenium_YedF"/>
    <property type="match status" value="1"/>
</dbReference>
<sequence length="192" mass="21225">MEKIIDCSGLKCPEPVIRTKHFFDSIEQGEATIIVDNDVAKNNISKFSKNNGFKYSISSKNNMFYIKIIKDNCQCDSIKTNEKPLIVISSDKLGNGNDELGITLMKSYLYALSENDTLPSDLIFLNGGVKLTSHGSECLKSILSLKDKGVNILSCGTCLDFYNLKDKLAVGEITNMYTIAEKMNSASNTIKL</sequence>
<gene>
    <name evidence="3" type="primary">yedF</name>
    <name evidence="3" type="ORF">D4Z93_07160</name>
</gene>
<dbReference type="InterPro" id="IPR027396">
    <property type="entry name" value="DsrEFH-like"/>
</dbReference>
<dbReference type="Gene3D" id="3.30.110.40">
    <property type="entry name" value="TusA-like domain"/>
    <property type="match status" value="1"/>
</dbReference>
<dbReference type="EMBL" id="CP032416">
    <property type="protein sequence ID" value="AYD40311.1"/>
    <property type="molecule type" value="Genomic_DNA"/>
</dbReference>
<evidence type="ECO:0000313" key="3">
    <source>
        <dbReference type="EMBL" id="AYD40311.1"/>
    </source>
</evidence>
<keyword evidence="4" id="KW-1185">Reference proteome</keyword>
<feature type="domain" description="UPF0033" evidence="2">
    <location>
        <begin position="5"/>
        <end position="29"/>
    </location>
</feature>
<dbReference type="RefSeq" id="WP_119971852.1">
    <property type="nucleotide sequence ID" value="NZ_CP032416.1"/>
</dbReference>
<evidence type="ECO:0000256" key="1">
    <source>
        <dbReference type="ARBA" id="ARBA00008984"/>
    </source>
</evidence>
<dbReference type="InterPro" id="IPR019870">
    <property type="entry name" value="Se_metab_YedF"/>
</dbReference>
<dbReference type="InterPro" id="IPR036868">
    <property type="entry name" value="TusA-like_sf"/>
</dbReference>
<evidence type="ECO:0000259" key="2">
    <source>
        <dbReference type="PROSITE" id="PS01148"/>
    </source>
</evidence>
<dbReference type="Proteomes" id="UP000266301">
    <property type="component" value="Chromosome"/>
</dbReference>
<reference evidence="3 4" key="1">
    <citation type="journal article" date="2019" name="Int. J. Syst. Evol. Microbiol.">
        <title>Clostridium fermenticellae sp. nov., isolated from the mud in a fermentation cellar for the production of the Chinese liquor, baijiu.</title>
        <authorList>
            <person name="Xu P.X."/>
            <person name="Chai L.J."/>
            <person name="Qiu T."/>
            <person name="Zhang X.J."/>
            <person name="Lu Z.M."/>
            <person name="Xiao C."/>
            <person name="Wang S.T."/>
            <person name="Shen C.H."/>
            <person name="Shi J.S."/>
            <person name="Xu Z.H."/>
        </authorList>
    </citation>
    <scope>NUCLEOTIDE SEQUENCE [LARGE SCALE GENOMIC DNA]</scope>
    <source>
        <strain evidence="3 4">JN500901</strain>
    </source>
</reference>
<evidence type="ECO:0000313" key="4">
    <source>
        <dbReference type="Proteomes" id="UP000266301"/>
    </source>
</evidence>
<dbReference type="PANTHER" id="PTHR33279">
    <property type="entry name" value="SULFUR CARRIER PROTEIN YEDF-RELATED"/>
    <property type="match status" value="1"/>
</dbReference>
<dbReference type="GO" id="GO:0016740">
    <property type="term" value="F:transferase activity"/>
    <property type="evidence" value="ECO:0007669"/>
    <property type="project" value="UniProtKB-KW"/>
</dbReference>
<dbReference type="PROSITE" id="PS01148">
    <property type="entry name" value="UPF0033"/>
    <property type="match status" value="1"/>
</dbReference>
<dbReference type="Pfam" id="PF01206">
    <property type="entry name" value="TusA"/>
    <property type="match status" value="1"/>
</dbReference>
<keyword evidence="3" id="KW-0808">Transferase</keyword>
<name>A0A386H3K6_9CLOT</name>
<organism evidence="3 4">
    <name type="scientific">Clostridium fermenticellae</name>
    <dbReference type="NCBI Taxonomy" id="2068654"/>
    <lineage>
        <taxon>Bacteria</taxon>
        <taxon>Bacillati</taxon>
        <taxon>Bacillota</taxon>
        <taxon>Clostridia</taxon>
        <taxon>Eubacteriales</taxon>
        <taxon>Clostridiaceae</taxon>
        <taxon>Clostridium</taxon>
    </lineage>
</organism>
<dbReference type="InterPro" id="IPR001455">
    <property type="entry name" value="TusA-like"/>
</dbReference>
<dbReference type="AlphaFoldDB" id="A0A386H3K6"/>